<dbReference type="InterPro" id="IPR005225">
    <property type="entry name" value="Small_GTP-bd"/>
</dbReference>
<dbReference type="FunFam" id="2.40.30.10:FF:000013">
    <property type="entry name" value="eukaryotic translation initiation factor 5B"/>
    <property type="match status" value="1"/>
</dbReference>
<feature type="compositionally biased region" description="Low complexity" evidence="17">
    <location>
        <begin position="20"/>
        <end position="32"/>
    </location>
</feature>
<keyword evidence="7" id="KW-0396">Initiation factor</keyword>
<dbReference type="AlphaFoldDB" id="A0AAA9RYK8"/>
<keyword evidence="11" id="KW-0648">Protein biosynthesis</keyword>
<feature type="compositionally biased region" description="Basic and acidic residues" evidence="17">
    <location>
        <begin position="350"/>
        <end position="422"/>
    </location>
</feature>
<evidence type="ECO:0000256" key="8">
    <source>
        <dbReference type="ARBA" id="ARBA00022723"/>
    </source>
</evidence>
<keyword evidence="12" id="KW-0342">GTP-binding</keyword>
<evidence type="ECO:0000256" key="15">
    <source>
        <dbReference type="ARBA" id="ARBA00053410"/>
    </source>
</evidence>
<dbReference type="Pfam" id="PF14578">
    <property type="entry name" value="GTP_EFTU_D4"/>
    <property type="match status" value="1"/>
</dbReference>
<dbReference type="Pfam" id="PF00009">
    <property type="entry name" value="GTP_EFTU"/>
    <property type="match status" value="1"/>
</dbReference>
<evidence type="ECO:0000256" key="14">
    <source>
        <dbReference type="ARBA" id="ARBA00051990"/>
    </source>
</evidence>
<dbReference type="Gene3D" id="2.40.30.10">
    <property type="entry name" value="Translation factors"/>
    <property type="match status" value="2"/>
</dbReference>
<feature type="compositionally biased region" description="Basic residues" evidence="17">
    <location>
        <begin position="147"/>
        <end position="160"/>
    </location>
</feature>
<dbReference type="InterPro" id="IPR000795">
    <property type="entry name" value="T_Tr_GTP-bd_dom"/>
</dbReference>
<feature type="region of interest" description="Disordered" evidence="17">
    <location>
        <begin position="1"/>
        <end position="551"/>
    </location>
</feature>
<comment type="subcellular location">
    <subcellularLocation>
        <location evidence="2">Cytoplasm</location>
    </subcellularLocation>
</comment>
<feature type="compositionally biased region" description="Basic and acidic residues" evidence="17">
    <location>
        <begin position="232"/>
        <end position="283"/>
    </location>
</feature>
<dbReference type="FunFam" id="3.40.50.10050:FF:000002">
    <property type="entry name" value="Eukaryotic translation initiation factor 5B"/>
    <property type="match status" value="1"/>
</dbReference>
<dbReference type="Gene3D" id="3.40.50.10050">
    <property type="entry name" value="Translation initiation factor IF- 2, domain 3"/>
    <property type="match status" value="1"/>
</dbReference>
<feature type="compositionally biased region" description="Basic residues" evidence="17">
    <location>
        <begin position="96"/>
        <end position="106"/>
    </location>
</feature>
<dbReference type="CDD" id="cd16266">
    <property type="entry name" value="IF2_aeIF5B_IV"/>
    <property type="match status" value="1"/>
</dbReference>
<feature type="compositionally biased region" description="Basic and acidic residues" evidence="17">
    <location>
        <begin position="7"/>
        <end position="16"/>
    </location>
</feature>
<evidence type="ECO:0000256" key="17">
    <source>
        <dbReference type="SAM" id="MobiDB-lite"/>
    </source>
</evidence>
<reference evidence="19" key="3">
    <citation type="submission" date="2025-09" db="UniProtKB">
        <authorList>
            <consortium name="Ensembl"/>
        </authorList>
    </citation>
    <scope>IDENTIFICATION</scope>
    <source>
        <strain evidence="19">Hereford</strain>
    </source>
</reference>
<dbReference type="FunFam" id="3.40.50.300:FF:000112">
    <property type="entry name" value="Eukaryotic translation initiation factor 5B"/>
    <property type="match status" value="1"/>
</dbReference>
<dbReference type="GO" id="GO:0003743">
    <property type="term" value="F:translation initiation factor activity"/>
    <property type="evidence" value="ECO:0007669"/>
    <property type="project" value="UniProtKB-KW"/>
</dbReference>
<keyword evidence="6" id="KW-0963">Cytoplasm</keyword>
<feature type="compositionally biased region" description="Acidic residues" evidence="17">
    <location>
        <begin position="110"/>
        <end position="119"/>
    </location>
</feature>
<evidence type="ECO:0000256" key="11">
    <source>
        <dbReference type="ARBA" id="ARBA00022917"/>
    </source>
</evidence>
<comment type="subunit">
    <text evidence="16">Interacts through its C-terminal domain (CTD) with the CTD of eIF1A (EIF1AX) or with the CTD of EIF5 (mutually exclusive) through a common binding site. Interacts with eIF1A (EIF1AX) from the location of the start codon by the 43S complex until the formation of the 80S complex. Interacts with ANXA5 in a calcium and phospholipid-dependent manner.</text>
</comment>
<dbReference type="PRINTS" id="PR00315">
    <property type="entry name" value="ELONGATNFCT"/>
</dbReference>
<evidence type="ECO:0000256" key="10">
    <source>
        <dbReference type="ARBA" id="ARBA00022801"/>
    </source>
</evidence>
<dbReference type="NCBIfam" id="NF003078">
    <property type="entry name" value="PRK04004.1"/>
    <property type="match status" value="1"/>
</dbReference>
<feature type="compositionally biased region" description="Basic and acidic residues" evidence="17">
    <location>
        <begin position="171"/>
        <end position="180"/>
    </location>
</feature>
<reference evidence="19" key="2">
    <citation type="submission" date="2025-08" db="UniProtKB">
        <authorList>
            <consortium name="Ensembl"/>
        </authorList>
    </citation>
    <scope>IDENTIFICATION</scope>
    <source>
        <strain evidence="19">Hereford</strain>
    </source>
</reference>
<dbReference type="InterPro" id="IPR027417">
    <property type="entry name" value="P-loop_NTPase"/>
</dbReference>
<feature type="domain" description="Tr-type G" evidence="18">
    <location>
        <begin position="572"/>
        <end position="789"/>
    </location>
</feature>
<feature type="compositionally biased region" description="Basic and acidic residues" evidence="17">
    <location>
        <begin position="324"/>
        <end position="335"/>
    </location>
</feature>
<evidence type="ECO:0000256" key="5">
    <source>
        <dbReference type="ARBA" id="ARBA00013824"/>
    </source>
</evidence>
<dbReference type="SUPFAM" id="SSF52540">
    <property type="entry name" value="P-loop containing nucleoside triphosphate hydrolases"/>
    <property type="match status" value="1"/>
</dbReference>
<evidence type="ECO:0000256" key="3">
    <source>
        <dbReference type="ARBA" id="ARBA00007733"/>
    </source>
</evidence>
<name>A0AAA9RYK8_BOVIN</name>
<dbReference type="GO" id="GO:0046872">
    <property type="term" value="F:metal ion binding"/>
    <property type="evidence" value="ECO:0007669"/>
    <property type="project" value="UniProtKB-KW"/>
</dbReference>
<dbReference type="Ensembl" id="ENSBTAT00000130085.2">
    <property type="protein sequence ID" value="ENSBTAP00000076212.1"/>
    <property type="gene ID" value="ENSBTAG00000034255.6"/>
</dbReference>
<sequence length="1163" mass="131628">MGKKQKNKNEDSAKDDIDLDALAAEIEGAGAAREQEPQKAKGKKKKEKKRQDFDEDDILKELEELSWEAQGIKADREPAAVKPTENNEDEPISKQDKKKKGQKGKKQSFEDNDSEELEEKDSKSKKTAKPKVEMYSGSDDDDDFNKLSKKAKGKAQKSNKKRDASEEDEDNSKRIKERMRAHSSGESGDESDEFLQSRKGQKKNQKNKPGPTVESGNEDDDSSFKIKTVAQKKAEKKERERKKRDEEKAKLRKLKEKEELESGKKDLGKPKESQRKPEEEALKSKVTLDSGAAPASEEKGEGPIGAEDDNEGDKKKKDKKKKKGEKEEKEKEKKKGPSKATVKAMQEALAKLKEEEERQKREEEERIKRLEELEAKRKEEERLEQEKRERKKQKEKERKERLKKEGKLLTKSQREARARAEATLKLLQAQGVEVPSKDSLPKKRPIYEDKKKKKPPQQMENKVSEPVELSAAAEVVEQGLPEKEETPPPSEDEEEEEGDSEGSEGEDDDEKVSDEKDAGKTLDKKPSKDVSSESEDDSDDDRTKEERAYDKAKRRIEKRRLEHSKNVNTEKLRAPVICVLGHVDTGKTKILDKLRHTHVQDGEAGGITQQIGATNVPLEAINEQTKMIKNFDRENVRIPGMLIIDTPGHESFSNLRNRGSSLCDIAILVVDIMHGLEPQTIESINLLKSKKCPFIVALNKIDRLYDWKKSPDSDVAATLKKQKKNTRDEFEERAKAIIVEFAQQGLNAALFYENKDPRTFVSLVPTSAHTGDGMGSLICLLVELTQTMLSKRLAQCEELRAQVMEVKALPGMGTTIDVILINGRLKEGDTIIVPGVEGPIVTQIRGLLLPPPMKELRVKNQYEKHKEVEAAQGVKILGKDLEKTLAGLPLLVAYKEDEVPVLKDELIHELKQTLNAIKLEEKGVYVQASTLGSLEALLEFLKTSEVPYAGINIGPVHKKDVMKASVMLEHDPQYAVILAFDVRIERDAQEMADSLGVRIFSAEIIYHLFDAFTKYRQDYKKQKQEEFKHIAVFPCKIKILPQFIFNSRDPIVMGVTVEAGQVKQGTPMCVPSKNFVDIGIVTSIEVNHKQVDVAKKGQEVCVKIEPIPGESPKMYGRHFEATDILVSKISRQSIDALKDWFRDEMQKSDWQLIVELKKVFEII</sequence>
<dbReference type="Gene3D" id="3.40.50.300">
    <property type="entry name" value="P-loop containing nucleotide triphosphate hydrolases"/>
    <property type="match status" value="1"/>
</dbReference>
<dbReference type="GO" id="GO:0005737">
    <property type="term" value="C:cytoplasm"/>
    <property type="evidence" value="ECO:0007669"/>
    <property type="project" value="UniProtKB-SubCell"/>
</dbReference>
<keyword evidence="9" id="KW-0547">Nucleotide-binding</keyword>
<feature type="compositionally biased region" description="Acidic residues" evidence="17">
    <location>
        <begin position="490"/>
        <end position="512"/>
    </location>
</feature>
<accession>A0AAA9RYK8</accession>
<dbReference type="InterPro" id="IPR023115">
    <property type="entry name" value="TIF_IF2_dom3"/>
</dbReference>
<dbReference type="SUPFAM" id="SSF50447">
    <property type="entry name" value="Translation proteins"/>
    <property type="match status" value="1"/>
</dbReference>
<dbReference type="InterPro" id="IPR036925">
    <property type="entry name" value="TIF_IF2_dom3_sf"/>
</dbReference>
<evidence type="ECO:0000256" key="6">
    <source>
        <dbReference type="ARBA" id="ARBA00022490"/>
    </source>
</evidence>
<feature type="compositionally biased region" description="Basic and acidic residues" evidence="17">
    <location>
        <begin position="541"/>
        <end position="551"/>
    </location>
</feature>
<dbReference type="NCBIfam" id="TIGR00231">
    <property type="entry name" value="small_GTP"/>
    <property type="match status" value="1"/>
</dbReference>
<comment type="similarity">
    <text evidence="3">Belongs to the TRAFAC class translation factor GTPase superfamily. Classic translation factor GTPase family. IF-2 subfamily.</text>
</comment>
<keyword evidence="20" id="KW-1185">Reference proteome</keyword>
<evidence type="ECO:0000256" key="16">
    <source>
        <dbReference type="ARBA" id="ARBA00061781"/>
    </source>
</evidence>
<dbReference type="FunFam" id="2.40.30.10:FF:000026">
    <property type="entry name" value="Eukaryotic translation initiation factor 5B"/>
    <property type="match status" value="1"/>
</dbReference>
<evidence type="ECO:0000313" key="20">
    <source>
        <dbReference type="Proteomes" id="UP000009136"/>
    </source>
</evidence>
<evidence type="ECO:0000256" key="2">
    <source>
        <dbReference type="ARBA" id="ARBA00004496"/>
    </source>
</evidence>
<dbReference type="EC" id="3.6.5.3" evidence="4"/>
<dbReference type="InterPro" id="IPR029459">
    <property type="entry name" value="EFTU-type"/>
</dbReference>
<dbReference type="SUPFAM" id="SSF52156">
    <property type="entry name" value="Initiation factor IF2/eIF5b, domain 3"/>
    <property type="match status" value="1"/>
</dbReference>
<dbReference type="InterPro" id="IPR015760">
    <property type="entry name" value="TIF_IF2"/>
</dbReference>
<comment type="catalytic activity">
    <reaction evidence="14">
        <text>GTP + H2O = GDP + phosphate + H(+)</text>
        <dbReference type="Rhea" id="RHEA:19669"/>
        <dbReference type="ChEBI" id="CHEBI:15377"/>
        <dbReference type="ChEBI" id="CHEBI:15378"/>
        <dbReference type="ChEBI" id="CHEBI:37565"/>
        <dbReference type="ChEBI" id="CHEBI:43474"/>
        <dbReference type="ChEBI" id="CHEBI:58189"/>
        <dbReference type="EC" id="3.6.5.3"/>
    </reaction>
    <physiologicalReaction direction="left-to-right" evidence="14">
        <dbReference type="Rhea" id="RHEA:19670"/>
    </physiologicalReaction>
</comment>
<evidence type="ECO:0007829" key="21">
    <source>
        <dbReference type="PeptideAtlas" id="A0AAA9RYK8"/>
    </source>
</evidence>
<keyword evidence="10" id="KW-0378">Hydrolase</keyword>
<dbReference type="GeneTree" id="ENSGT00940000162583"/>
<reference evidence="19" key="1">
    <citation type="submission" date="2018-03" db="EMBL/GenBank/DDBJ databases">
        <title>ARS-UCD1.2.</title>
        <authorList>
            <person name="Rosen B.D."/>
            <person name="Bickhart D.M."/>
            <person name="Koren S."/>
            <person name="Schnabel R.D."/>
            <person name="Hall R."/>
            <person name="Zimin A."/>
            <person name="Dreischer C."/>
            <person name="Schultheiss S."/>
            <person name="Schroeder S.G."/>
            <person name="Elsik C.G."/>
            <person name="Couldrey C."/>
            <person name="Liu G.E."/>
            <person name="Van Tassell C.P."/>
            <person name="Phillippy A.M."/>
            <person name="Smith T.P.L."/>
            <person name="Medrano J.F."/>
        </authorList>
    </citation>
    <scope>NUCLEOTIDE SEQUENCE [LARGE SCALE GENOMIC DNA]</scope>
    <source>
        <strain evidence="19">Hereford</strain>
    </source>
</reference>
<dbReference type="PANTHER" id="PTHR43381:SF4">
    <property type="entry name" value="EUKARYOTIC TRANSLATION INITIATION FACTOR 5B"/>
    <property type="match status" value="1"/>
</dbReference>
<dbReference type="Proteomes" id="UP000009136">
    <property type="component" value="Chromosome 11"/>
</dbReference>
<dbReference type="GO" id="GO:0003924">
    <property type="term" value="F:GTPase activity"/>
    <property type="evidence" value="ECO:0007669"/>
    <property type="project" value="InterPro"/>
</dbReference>
<dbReference type="InterPro" id="IPR009000">
    <property type="entry name" value="Transl_B-barrel_sf"/>
</dbReference>
<evidence type="ECO:0000313" key="19">
    <source>
        <dbReference type="Ensembl" id="ENSBTAP00000076212.1"/>
    </source>
</evidence>
<proteinExistence type="evidence at protein level"/>
<evidence type="ECO:0000256" key="13">
    <source>
        <dbReference type="ARBA" id="ARBA00032478"/>
    </source>
</evidence>
<dbReference type="Pfam" id="PF11987">
    <property type="entry name" value="IF-2"/>
    <property type="match status" value="1"/>
</dbReference>
<evidence type="ECO:0000256" key="7">
    <source>
        <dbReference type="ARBA" id="ARBA00022540"/>
    </source>
</evidence>
<dbReference type="GO" id="GO:0005525">
    <property type="term" value="F:GTP binding"/>
    <property type="evidence" value="ECO:0007669"/>
    <property type="project" value="UniProtKB-KW"/>
</dbReference>
<dbReference type="PANTHER" id="PTHR43381">
    <property type="entry name" value="TRANSLATION INITIATION FACTOR IF-2-RELATED"/>
    <property type="match status" value="1"/>
</dbReference>
<keyword evidence="8" id="KW-0479">Metal-binding</keyword>
<dbReference type="CDD" id="cd03703">
    <property type="entry name" value="aeIF5B_II"/>
    <property type="match status" value="1"/>
</dbReference>
<comment type="function">
    <text evidence="15">Plays a role in translation initiation. Ribosome-dependent GTPase that promotes the joining of the 60S ribosomal subunit to the pre-initiation complex to form the 80S initiation complex with the initiator methionine-tRNA in the P-site base paired to the start codon. Together with eIF1A (EIF1AX), actively orients the initiator methionine-tRNA in a conformation that allows 60S ribosomal subunit joining to form the 80S initiation complex. Is released after formation of the 80S initiation complex. Its GTPase activity is not essential for ribosomal subunits joining, but GTP hydrolysis is needed for eIF1A (EIF1AX) ejection quickly followed by EIF5B release to form elongation-competent ribosomes. In contrast to its procaryotic homolog, does not promote recruitment of Met-rRNA to the small ribosomal subunit.</text>
</comment>
<protein>
    <recommendedName>
        <fullName evidence="5">Eukaryotic translation initiation factor 5B</fullName>
        <ecNumber evidence="4">3.6.5.3</ecNumber>
    </recommendedName>
    <alternativeName>
        <fullName evidence="13">Translation initiation factor IF-2</fullName>
    </alternativeName>
</protein>
<keyword evidence="21" id="KW-1267">Proteomics identification</keyword>
<dbReference type="PROSITE" id="PS51722">
    <property type="entry name" value="G_TR_2"/>
    <property type="match status" value="1"/>
</dbReference>
<feature type="compositionally biased region" description="Basic and acidic residues" evidence="17">
    <location>
        <begin position="435"/>
        <end position="450"/>
    </location>
</feature>
<comment type="cofactor">
    <cofactor evidence="1">
        <name>a monovalent cation</name>
        <dbReference type="ChEBI" id="CHEBI:60242"/>
    </cofactor>
</comment>
<evidence type="ECO:0000259" key="18">
    <source>
        <dbReference type="PROSITE" id="PS51722"/>
    </source>
</evidence>
<evidence type="ECO:0000256" key="12">
    <source>
        <dbReference type="ARBA" id="ARBA00023134"/>
    </source>
</evidence>
<evidence type="ECO:0000256" key="1">
    <source>
        <dbReference type="ARBA" id="ARBA00001944"/>
    </source>
</evidence>
<evidence type="ECO:0000256" key="4">
    <source>
        <dbReference type="ARBA" id="ARBA00011986"/>
    </source>
</evidence>
<organism evidence="19 20">
    <name type="scientific">Bos taurus</name>
    <name type="common">Bovine</name>
    <dbReference type="NCBI Taxonomy" id="9913"/>
    <lineage>
        <taxon>Eukaryota</taxon>
        <taxon>Metazoa</taxon>
        <taxon>Chordata</taxon>
        <taxon>Craniata</taxon>
        <taxon>Vertebrata</taxon>
        <taxon>Euteleostomi</taxon>
        <taxon>Mammalia</taxon>
        <taxon>Eutheria</taxon>
        <taxon>Laurasiatheria</taxon>
        <taxon>Artiodactyla</taxon>
        <taxon>Ruminantia</taxon>
        <taxon>Pecora</taxon>
        <taxon>Bovidae</taxon>
        <taxon>Bovinae</taxon>
        <taxon>Bos</taxon>
    </lineage>
</organism>
<dbReference type="CDD" id="cd01887">
    <property type="entry name" value="IF2_eIF5B"/>
    <property type="match status" value="1"/>
</dbReference>
<evidence type="ECO:0000256" key="9">
    <source>
        <dbReference type="ARBA" id="ARBA00022741"/>
    </source>
</evidence>
<feature type="compositionally biased region" description="Basic and acidic residues" evidence="17">
    <location>
        <begin position="513"/>
        <end position="531"/>
    </location>
</feature>
<gene>
    <name evidence="19" type="primary">EIF5B</name>
</gene>